<reference evidence="1" key="1">
    <citation type="journal article" date="2021" name="Proc. Natl. Acad. Sci. U.S.A.">
        <title>A Catalog of Tens of Thousands of Viruses from Human Metagenomes Reveals Hidden Associations with Chronic Diseases.</title>
        <authorList>
            <person name="Tisza M.J."/>
            <person name="Buck C.B."/>
        </authorList>
    </citation>
    <scope>NUCLEOTIDE SEQUENCE</scope>
    <source>
        <strain evidence="1">CtqfO1</strain>
    </source>
</reference>
<dbReference type="EMBL" id="BK032734">
    <property type="protein sequence ID" value="DAF57465.1"/>
    <property type="molecule type" value="Genomic_DNA"/>
</dbReference>
<accession>A0A8S5T2H9</accession>
<proteinExistence type="predicted"/>
<name>A0A8S5T2H9_9CAUD</name>
<evidence type="ECO:0000313" key="1">
    <source>
        <dbReference type="EMBL" id="DAF57465.1"/>
    </source>
</evidence>
<organism evidence="1">
    <name type="scientific">Myoviridae sp. ctqfO1</name>
    <dbReference type="NCBI Taxonomy" id="2827710"/>
    <lineage>
        <taxon>Viruses</taxon>
        <taxon>Duplodnaviria</taxon>
        <taxon>Heunggongvirae</taxon>
        <taxon>Uroviricota</taxon>
        <taxon>Caudoviricetes</taxon>
    </lineage>
</organism>
<protein>
    <submittedName>
        <fullName evidence="1">Uncharacterized protein</fullName>
    </submittedName>
</protein>
<sequence>MRFRLSGNFLIFLYFRKISVFLFFRYRCNQIGYNKKENHSQ</sequence>